<dbReference type="NCBIfam" id="TIGR02683">
    <property type="entry name" value="upstrm_HI1419"/>
    <property type="match status" value="1"/>
</dbReference>
<dbReference type="Proteomes" id="UP000244248">
    <property type="component" value="Unassembled WGS sequence"/>
</dbReference>
<reference evidence="1 2" key="1">
    <citation type="submission" date="2018-04" db="EMBL/GenBank/DDBJ databases">
        <title>Novel species isolated from glacier.</title>
        <authorList>
            <person name="Liu Q."/>
            <person name="Xin Y.-H."/>
        </authorList>
    </citation>
    <scope>NUCLEOTIDE SEQUENCE [LARGE SCALE GENOMIC DNA]</scope>
    <source>
        <strain evidence="1 2">GT1R17</strain>
    </source>
</reference>
<evidence type="ECO:0000313" key="1">
    <source>
        <dbReference type="EMBL" id="PTU33293.1"/>
    </source>
</evidence>
<name>A0A2T5ML35_9GAMM</name>
<dbReference type="RefSeq" id="WP_107939002.1">
    <property type="nucleotide sequence ID" value="NZ_QANS01000001.1"/>
</dbReference>
<dbReference type="Pfam" id="PF05973">
    <property type="entry name" value="Gp49"/>
    <property type="match status" value="1"/>
</dbReference>
<evidence type="ECO:0000313" key="2">
    <source>
        <dbReference type="Proteomes" id="UP000244248"/>
    </source>
</evidence>
<dbReference type="PIRSF" id="PIRSF028744">
    <property type="entry name" value="Addict_mod_HI1419"/>
    <property type="match status" value="1"/>
</dbReference>
<gene>
    <name evidence="1" type="ORF">CJD38_02415</name>
</gene>
<comment type="caution">
    <text evidence="1">The sequence shown here is derived from an EMBL/GenBank/DDBJ whole genome shotgun (WGS) entry which is preliminary data.</text>
</comment>
<organism evidence="1 2">
    <name type="scientific">Stenotrophobium rhamnosiphilum</name>
    <dbReference type="NCBI Taxonomy" id="2029166"/>
    <lineage>
        <taxon>Bacteria</taxon>
        <taxon>Pseudomonadati</taxon>
        <taxon>Pseudomonadota</taxon>
        <taxon>Gammaproteobacteria</taxon>
        <taxon>Nevskiales</taxon>
        <taxon>Nevskiaceae</taxon>
        <taxon>Stenotrophobium</taxon>
    </lineage>
</organism>
<protein>
    <submittedName>
        <fullName evidence="1">Addiction module antitoxin RelB</fullName>
    </submittedName>
</protein>
<proteinExistence type="predicted"/>
<dbReference type="OrthoDB" id="9800258at2"/>
<accession>A0A2T5ML35</accession>
<dbReference type="InterPro" id="IPR009241">
    <property type="entry name" value="HigB-like"/>
</dbReference>
<dbReference type="PANTHER" id="PTHR41791">
    <property type="entry name" value="SSL7039 PROTEIN"/>
    <property type="match status" value="1"/>
</dbReference>
<dbReference type="InterPro" id="IPR014056">
    <property type="entry name" value="TypeIITA-like_toxin_pred"/>
</dbReference>
<keyword evidence="2" id="KW-1185">Reference proteome</keyword>
<dbReference type="AlphaFoldDB" id="A0A2T5ML35"/>
<dbReference type="EMBL" id="QANS01000001">
    <property type="protein sequence ID" value="PTU33293.1"/>
    <property type="molecule type" value="Genomic_DNA"/>
</dbReference>
<sequence>MLEIRQTAAFAEWMANLRDIQSRAVIARRIERMASGNFGDHKSVGEGVSELRVPLGPGYRVYYTQRGRQIVILLCAGDKSSQRRDINKAKLLAQQLE</sequence>
<dbReference type="PANTHER" id="PTHR41791:SF1">
    <property type="entry name" value="SSL7039 PROTEIN"/>
    <property type="match status" value="1"/>
</dbReference>